<dbReference type="AlphaFoldDB" id="A0A455UDS9"/>
<name>A0A455UDS9_9GAMM</name>
<dbReference type="SUPFAM" id="SSF82784">
    <property type="entry name" value="OsmC-like"/>
    <property type="match status" value="1"/>
</dbReference>
<organism evidence="1 2">
    <name type="scientific">Vreelandella sulfidaeris</name>
    <dbReference type="NCBI Taxonomy" id="115553"/>
    <lineage>
        <taxon>Bacteria</taxon>
        <taxon>Pseudomonadati</taxon>
        <taxon>Pseudomonadota</taxon>
        <taxon>Gammaproteobacteria</taxon>
        <taxon>Oceanospirillales</taxon>
        <taxon>Halomonadaceae</taxon>
        <taxon>Vreelandella</taxon>
    </lineage>
</organism>
<protein>
    <submittedName>
        <fullName evidence="1">Uncharacterized protein</fullName>
    </submittedName>
</protein>
<sequence length="63" mass="7145">MAAIRLSANVDTPRHTHYPGCPLMEIKVNYLDNLRLEAKFDDFTVISDQPIRYKGDGSAPWPV</sequence>
<evidence type="ECO:0000313" key="2">
    <source>
        <dbReference type="Proteomes" id="UP000320231"/>
    </source>
</evidence>
<proteinExistence type="predicted"/>
<gene>
    <name evidence="1" type="ORF">HSBAA_50930</name>
</gene>
<dbReference type="InterPro" id="IPR036102">
    <property type="entry name" value="OsmC/Ohrsf"/>
</dbReference>
<dbReference type="EMBL" id="AP019514">
    <property type="protein sequence ID" value="BBI63787.1"/>
    <property type="molecule type" value="Genomic_DNA"/>
</dbReference>
<reference evidence="1 2" key="1">
    <citation type="journal article" date="2019" name="Microbiol. Resour. Announc.">
        <title>Complete Genome Sequence of Halomonas sulfidaeris Strain Esulfide1 Isolated from a Metal Sulfide Rock at a Depth of 2,200 Meters, Obtained Using Nanopore Sequencing.</title>
        <authorList>
            <person name="Saito M."/>
            <person name="Nishigata A."/>
            <person name="Galipon J."/>
            <person name="Arakawa K."/>
        </authorList>
    </citation>
    <scope>NUCLEOTIDE SEQUENCE [LARGE SCALE GENOMIC DNA]</scope>
    <source>
        <strain evidence="1 2">ATCC BAA-803</strain>
    </source>
</reference>
<evidence type="ECO:0000313" key="1">
    <source>
        <dbReference type="EMBL" id="BBI63787.1"/>
    </source>
</evidence>
<dbReference type="Proteomes" id="UP000320231">
    <property type="component" value="Chromosome"/>
</dbReference>
<accession>A0A455UDS9</accession>
<dbReference type="KEGG" id="hsr:HSBAA_50930"/>